<proteinExistence type="predicted"/>
<protein>
    <submittedName>
        <fullName evidence="4">DUF1343 domain-containing protein</fullName>
    </submittedName>
</protein>
<gene>
    <name evidence="4" type="ORF">GLV81_08540</name>
</gene>
<reference evidence="4 5" key="1">
    <citation type="submission" date="2019-11" db="EMBL/GenBank/DDBJ databases">
        <authorList>
            <person name="Im W.T."/>
        </authorList>
    </citation>
    <scope>NUCLEOTIDE SEQUENCE [LARGE SCALE GENOMIC DNA]</scope>
    <source>
        <strain evidence="4 5">SB-02</strain>
    </source>
</reference>
<dbReference type="EMBL" id="CP046566">
    <property type="protein sequence ID" value="QGW28134.1"/>
    <property type="molecule type" value="Genomic_DNA"/>
</dbReference>
<feature type="signal peptide" evidence="1">
    <location>
        <begin position="1"/>
        <end position="22"/>
    </location>
</feature>
<dbReference type="InterPro" id="IPR048503">
    <property type="entry name" value="NamZ_C"/>
</dbReference>
<dbReference type="KEGG" id="fls:GLV81_08540"/>
<evidence type="ECO:0000259" key="2">
    <source>
        <dbReference type="Pfam" id="PF07075"/>
    </source>
</evidence>
<evidence type="ECO:0000313" key="5">
    <source>
        <dbReference type="Proteomes" id="UP000426027"/>
    </source>
</evidence>
<dbReference type="PANTHER" id="PTHR42915">
    <property type="entry name" value="HYPOTHETICAL 460 KDA PROTEIN IN FEUA-SIGW INTERGENIC REGION [PRECURSOR]"/>
    <property type="match status" value="1"/>
</dbReference>
<dbReference type="Proteomes" id="UP000426027">
    <property type="component" value="Chromosome"/>
</dbReference>
<keyword evidence="1" id="KW-0732">Signal</keyword>
<accession>A0A6I6G7H6</accession>
<evidence type="ECO:0000259" key="3">
    <source>
        <dbReference type="Pfam" id="PF20732"/>
    </source>
</evidence>
<dbReference type="Gene3D" id="3.40.50.12170">
    <property type="entry name" value="Uncharacterised protein PF07075, DUF1343"/>
    <property type="match status" value="1"/>
</dbReference>
<organism evidence="4 5">
    <name type="scientific">Phnomibacter ginsenosidimutans</name>
    <dbReference type="NCBI Taxonomy" id="2676868"/>
    <lineage>
        <taxon>Bacteria</taxon>
        <taxon>Pseudomonadati</taxon>
        <taxon>Bacteroidota</taxon>
        <taxon>Chitinophagia</taxon>
        <taxon>Chitinophagales</taxon>
        <taxon>Chitinophagaceae</taxon>
        <taxon>Phnomibacter</taxon>
    </lineage>
</organism>
<evidence type="ECO:0000256" key="1">
    <source>
        <dbReference type="SAM" id="SignalP"/>
    </source>
</evidence>
<dbReference type="Pfam" id="PF07075">
    <property type="entry name" value="NamZ_N"/>
    <property type="match status" value="1"/>
</dbReference>
<dbReference type="PIRSF" id="PIRSF016719">
    <property type="entry name" value="UCP016719"/>
    <property type="match status" value="1"/>
</dbReference>
<dbReference type="Gene3D" id="3.90.1150.140">
    <property type="match status" value="1"/>
</dbReference>
<dbReference type="RefSeq" id="WP_157478493.1">
    <property type="nucleotide sequence ID" value="NZ_CP046566.1"/>
</dbReference>
<feature type="domain" description="Peptidoglycan beta-N-acetylmuramidase NamZ C-terminal" evidence="3">
    <location>
        <begin position="272"/>
        <end position="425"/>
    </location>
</feature>
<dbReference type="AlphaFoldDB" id="A0A6I6G7H6"/>
<dbReference type="InterPro" id="IPR008302">
    <property type="entry name" value="NamZ"/>
</dbReference>
<evidence type="ECO:0000313" key="4">
    <source>
        <dbReference type="EMBL" id="QGW28134.1"/>
    </source>
</evidence>
<feature type="chain" id="PRO_5026214744" evidence="1">
    <location>
        <begin position="23"/>
        <end position="429"/>
    </location>
</feature>
<dbReference type="InterPro" id="IPR048502">
    <property type="entry name" value="NamZ_N"/>
</dbReference>
<dbReference type="GO" id="GO:0033922">
    <property type="term" value="F:peptidoglycan beta-N-acetylmuramidase activity"/>
    <property type="evidence" value="ECO:0007669"/>
    <property type="project" value="InterPro"/>
</dbReference>
<dbReference type="PANTHER" id="PTHR42915:SF1">
    <property type="entry name" value="PEPTIDOGLYCAN BETA-N-ACETYLMURAMIDASE NAMZ"/>
    <property type="match status" value="1"/>
</dbReference>
<keyword evidence="5" id="KW-1185">Reference proteome</keyword>
<feature type="domain" description="Peptidoglycan beta-N-acetylmuramidase NamZ N-terminal" evidence="2">
    <location>
        <begin position="52"/>
        <end position="269"/>
    </location>
</feature>
<dbReference type="Pfam" id="PF20732">
    <property type="entry name" value="NamZ_C"/>
    <property type="match status" value="1"/>
</dbReference>
<sequence>MRKLIALATTFLMLLLSGLQLAAQPVNKPKTGIKTGADRMDVYLPLLKGKRVALFANQTTVVGPNKVHLADTLLKRGVQLVKIFSPEHGFRGTADAGEKVGNSVDSATGIPIVSLYGGKYAPSADEMKDVDIMIFDVQDVGMRYYTYISSLEDYMNACIENAKPLLILDRPNPNGFYVDGPILEKPFKSHVGMQPIPIVHGLTIGEYAQMLVGEKWLTPKANSMMETFKKAVPTKDTPFHMLVIKCQNYTHSDYYELPVRPSPNLPNMQSIFLYSSTCFFEGTDVSLGRGTTFPFQVFGHPTMPDSLFSFTPVSMFGAKTPPQQNNLCYGFDLRNEKIDITKPKWKQIQLRYILDAYKLFPNKDSFFLRPKKNNPNWQDYFFNKLAGNYTLMWQIMNGKTEAEIRKSWQPGLKQYKATRKKYLLYKDFE</sequence>
<name>A0A6I6G7H6_9BACT</name>